<sequence>MIPQTLGALTAFLTLVAPGIAFELRRERRRARRQETAFREASRVALGSLVFTLASLLVLTGIQGLFSVLGLHLLASPQAWSSSGDGYVREHFALVVVSVAVELALACALAIGFDFLLARRGREQASVRQWTAWTEALRLDRPVGTRPWVHVLLESGSSFFGYVRSFTPSGPMGEREIVIEGESLTYQGKPLTGIEEFEKKVIGDTWHRVVIPGSKIAYLRVAYIHQETGELIRDPEHRLRPPKNAPKRSLAVARTRTPLANAGSAEGSSEGGETTGDIDG</sequence>
<evidence type="ECO:0000313" key="4">
    <source>
        <dbReference type="Proteomes" id="UP000215199"/>
    </source>
</evidence>
<gene>
    <name evidence="3" type="ORF">CF165_39870</name>
</gene>
<comment type="caution">
    <text evidence="3">The sequence shown here is derived from an EMBL/GenBank/DDBJ whole genome shotgun (WGS) entry which is preliminary data.</text>
</comment>
<dbReference type="OrthoDB" id="3619694at2"/>
<evidence type="ECO:0000256" key="1">
    <source>
        <dbReference type="SAM" id="MobiDB-lite"/>
    </source>
</evidence>
<feature type="transmembrane region" description="Helical" evidence="2">
    <location>
        <begin position="44"/>
        <end position="71"/>
    </location>
</feature>
<reference evidence="4" key="1">
    <citation type="submission" date="2017-07" db="EMBL/GenBank/DDBJ databases">
        <title>Comparative genome mining reveals phylogenetic distribution patterns of secondary metabolites in Amycolatopsis.</title>
        <authorList>
            <person name="Adamek M."/>
            <person name="Alanjary M."/>
            <person name="Sales-Ortells H."/>
            <person name="Goodfellow M."/>
            <person name="Bull A.T."/>
            <person name="Kalinowski J."/>
            <person name="Ziemert N."/>
        </authorList>
    </citation>
    <scope>NUCLEOTIDE SEQUENCE [LARGE SCALE GENOMIC DNA]</scope>
    <source>
        <strain evidence="4">H5</strain>
    </source>
</reference>
<dbReference type="InterPro" id="IPR045919">
    <property type="entry name" value="DUF6338"/>
</dbReference>
<keyword evidence="2" id="KW-1133">Transmembrane helix</keyword>
<feature type="transmembrane region" description="Helical" evidence="2">
    <location>
        <begin position="6"/>
        <end position="24"/>
    </location>
</feature>
<proteinExistence type="predicted"/>
<evidence type="ECO:0000313" key="3">
    <source>
        <dbReference type="EMBL" id="OXM60958.1"/>
    </source>
</evidence>
<feature type="transmembrane region" description="Helical" evidence="2">
    <location>
        <begin position="91"/>
        <end position="118"/>
    </location>
</feature>
<dbReference type="Pfam" id="PF19865">
    <property type="entry name" value="DUF6338"/>
    <property type="match status" value="1"/>
</dbReference>
<evidence type="ECO:0000256" key="2">
    <source>
        <dbReference type="SAM" id="Phobius"/>
    </source>
</evidence>
<keyword evidence="2" id="KW-0472">Membrane</keyword>
<name>A0A229SQ27_9PSEU</name>
<dbReference type="EMBL" id="NMUL01000051">
    <property type="protein sequence ID" value="OXM60958.1"/>
    <property type="molecule type" value="Genomic_DNA"/>
</dbReference>
<accession>A0A229SQ27</accession>
<keyword evidence="2" id="KW-0812">Transmembrane</keyword>
<dbReference type="AlphaFoldDB" id="A0A229SQ27"/>
<dbReference type="RefSeq" id="WP_093952775.1">
    <property type="nucleotide sequence ID" value="NZ_NMUL01000051.1"/>
</dbReference>
<dbReference type="Proteomes" id="UP000215199">
    <property type="component" value="Unassembled WGS sequence"/>
</dbReference>
<organism evidence="3 4">
    <name type="scientific">Amycolatopsis vastitatis</name>
    <dbReference type="NCBI Taxonomy" id="1905142"/>
    <lineage>
        <taxon>Bacteria</taxon>
        <taxon>Bacillati</taxon>
        <taxon>Actinomycetota</taxon>
        <taxon>Actinomycetes</taxon>
        <taxon>Pseudonocardiales</taxon>
        <taxon>Pseudonocardiaceae</taxon>
        <taxon>Amycolatopsis</taxon>
    </lineage>
</organism>
<keyword evidence="4" id="KW-1185">Reference proteome</keyword>
<protein>
    <submittedName>
        <fullName evidence="3">Uncharacterized protein</fullName>
    </submittedName>
</protein>
<feature type="region of interest" description="Disordered" evidence="1">
    <location>
        <begin position="235"/>
        <end position="280"/>
    </location>
</feature>